<gene>
    <name evidence="1" type="ORF">D0962_15340</name>
</gene>
<protein>
    <submittedName>
        <fullName evidence="1">Uncharacterized protein</fullName>
    </submittedName>
</protein>
<evidence type="ECO:0000313" key="1">
    <source>
        <dbReference type="EMBL" id="NEZ64147.1"/>
    </source>
</evidence>
<proteinExistence type="predicted"/>
<reference evidence="1 2" key="1">
    <citation type="journal article" date="2020" name="Microb. Ecol.">
        <title>Ecogenomics of the Marine Benthic Filamentous Cyanobacterium Adonisia.</title>
        <authorList>
            <person name="Walter J.M."/>
            <person name="Coutinho F.H."/>
            <person name="Leomil L."/>
            <person name="Hargreaves P.I."/>
            <person name="Campeao M.E."/>
            <person name="Vieira V.V."/>
            <person name="Silva B.S."/>
            <person name="Fistarol G.O."/>
            <person name="Salomon P.S."/>
            <person name="Sawabe T."/>
            <person name="Mino S."/>
            <person name="Hosokawa M."/>
            <person name="Miyashita H."/>
            <person name="Maruyama F."/>
            <person name="van Verk M.C."/>
            <person name="Dutilh B.E."/>
            <person name="Thompson C.C."/>
            <person name="Thompson F.L."/>
        </authorList>
    </citation>
    <scope>NUCLEOTIDE SEQUENCE [LARGE SCALE GENOMIC DNA]</scope>
    <source>
        <strain evidence="1 2">CCMR0082</strain>
    </source>
</reference>
<dbReference type="EMBL" id="QZCE01000002">
    <property type="protein sequence ID" value="NEZ64147.1"/>
    <property type="molecule type" value="Genomic_DNA"/>
</dbReference>
<accession>A0A6M0S6Q6</accession>
<dbReference type="RefSeq" id="WP_163664203.1">
    <property type="nucleotide sequence ID" value="NZ_QZCE01000002.1"/>
</dbReference>
<sequence length="63" mass="6816">MDYSTLSRFMGIMPITVTHLCIASYTFISPTAANGYGVQPLPVVKSKAPGNIPKYTEGGLVYF</sequence>
<dbReference type="Proteomes" id="UP000473574">
    <property type="component" value="Unassembled WGS sequence"/>
</dbReference>
<name>A0A6M0S6Q6_9CYAN</name>
<comment type="caution">
    <text evidence="1">The sequence shown here is derived from an EMBL/GenBank/DDBJ whole genome shotgun (WGS) entry which is preliminary data.</text>
</comment>
<dbReference type="AlphaFoldDB" id="A0A6M0S6Q6"/>
<organism evidence="1 2">
    <name type="scientific">Adonisia turfae CCMR0082</name>
    <dbReference type="NCBI Taxonomy" id="2304604"/>
    <lineage>
        <taxon>Bacteria</taxon>
        <taxon>Bacillati</taxon>
        <taxon>Cyanobacteriota</taxon>
        <taxon>Adonisia</taxon>
        <taxon>Adonisia turfae</taxon>
    </lineage>
</organism>
<evidence type="ECO:0000313" key="2">
    <source>
        <dbReference type="Proteomes" id="UP000473574"/>
    </source>
</evidence>